<proteinExistence type="inferred from homology"/>
<dbReference type="PANTHER" id="PTHR43841">
    <property type="entry name" value="3-HYDROXYACYL-THIOESTER DEHYDRATASE HTDX-RELATED"/>
    <property type="match status" value="1"/>
</dbReference>
<feature type="region of interest" description="Disordered" evidence="2">
    <location>
        <begin position="292"/>
        <end position="314"/>
    </location>
</feature>
<organism evidence="5 6">
    <name type="scientific">Actinoallomurus iriomotensis</name>
    <dbReference type="NCBI Taxonomy" id="478107"/>
    <lineage>
        <taxon>Bacteria</taxon>
        <taxon>Bacillati</taxon>
        <taxon>Actinomycetota</taxon>
        <taxon>Actinomycetes</taxon>
        <taxon>Streptosporangiales</taxon>
        <taxon>Thermomonosporaceae</taxon>
        <taxon>Actinoallomurus</taxon>
    </lineage>
</organism>
<protein>
    <submittedName>
        <fullName evidence="5">Uncharacterized protein</fullName>
    </submittedName>
</protein>
<name>A0A9W6W494_9ACTN</name>
<dbReference type="InterPro" id="IPR029069">
    <property type="entry name" value="HotDog_dom_sf"/>
</dbReference>
<dbReference type="RefSeq" id="WP_285581900.1">
    <property type="nucleotide sequence ID" value="NZ_BSTK01000017.1"/>
</dbReference>
<evidence type="ECO:0000256" key="1">
    <source>
        <dbReference type="ARBA" id="ARBA00005254"/>
    </source>
</evidence>
<dbReference type="Gene3D" id="3.10.129.10">
    <property type="entry name" value="Hotdog Thioesterase"/>
    <property type="match status" value="2"/>
</dbReference>
<comment type="caution">
    <text evidence="5">The sequence shown here is derived from an EMBL/GenBank/DDBJ whole genome shotgun (WGS) entry which is preliminary data.</text>
</comment>
<keyword evidence="6" id="KW-1185">Reference proteome</keyword>
<sequence>MTEVVVRGQDHREPAVRGRPAYTVSPQIVASYAEAVGETDPKCRDVRAATEAGLPGLLAPPGFAFVVAYPLSGDVLRRAGIRPQAITHVAETHRMVRAITSGDVLESTAINKRFHTSAGGRTFLSWDVELTDAGGRLVGTTSSTVLLRAGERWPERSPAGPVAPVRDELRHRARYHVTRGHVARYCGVSGDVHPVYWSDAAARRSGLPGVIMQGSLLFAVVARAASCACGGPGSVAELGARFAAPVEVPDDEGIVVEVAAGDPDADGTVALDARVGGRPVLTSAWARPTVPSATRRAARCADERGGAARPGPRP</sequence>
<evidence type="ECO:0000256" key="2">
    <source>
        <dbReference type="SAM" id="MobiDB-lite"/>
    </source>
</evidence>
<dbReference type="InterPro" id="IPR002539">
    <property type="entry name" value="MaoC-like_dom"/>
</dbReference>
<feature type="domain" description="FAS1-like dehydratase" evidence="4">
    <location>
        <begin position="21"/>
        <end position="139"/>
    </location>
</feature>
<evidence type="ECO:0000313" key="6">
    <source>
        <dbReference type="Proteomes" id="UP001165074"/>
    </source>
</evidence>
<dbReference type="AlphaFoldDB" id="A0A9W6W494"/>
<dbReference type="PANTHER" id="PTHR43841:SF3">
    <property type="entry name" value="(3R)-HYDROXYACYL-ACP DEHYDRATASE SUBUNIT HADB"/>
    <property type="match status" value="1"/>
</dbReference>
<comment type="similarity">
    <text evidence="1">Belongs to the enoyl-CoA hydratase/isomerase family.</text>
</comment>
<dbReference type="InterPro" id="IPR039569">
    <property type="entry name" value="FAS1-like_DH_region"/>
</dbReference>
<feature type="domain" description="MaoC-like" evidence="3">
    <location>
        <begin position="166"/>
        <end position="258"/>
    </location>
</feature>
<dbReference type="Pfam" id="PF01575">
    <property type="entry name" value="MaoC_dehydratas"/>
    <property type="match status" value="1"/>
</dbReference>
<accession>A0A9W6W494</accession>
<reference evidence="5" key="1">
    <citation type="submission" date="2023-03" db="EMBL/GenBank/DDBJ databases">
        <title>Actinoallomurus iriomotensis NBRC 103684.</title>
        <authorList>
            <person name="Ichikawa N."/>
            <person name="Sato H."/>
            <person name="Tonouchi N."/>
        </authorList>
    </citation>
    <scope>NUCLEOTIDE SEQUENCE</scope>
    <source>
        <strain evidence="5">NBRC 103684</strain>
    </source>
</reference>
<gene>
    <name evidence="5" type="ORF">Airi02_086990</name>
</gene>
<dbReference type="SUPFAM" id="SSF54637">
    <property type="entry name" value="Thioesterase/thiol ester dehydrase-isomerase"/>
    <property type="match status" value="2"/>
</dbReference>
<dbReference type="EMBL" id="BSTK01000017">
    <property type="protein sequence ID" value="GLY90770.1"/>
    <property type="molecule type" value="Genomic_DNA"/>
</dbReference>
<dbReference type="Pfam" id="PF13452">
    <property type="entry name" value="FAS1_DH_region"/>
    <property type="match status" value="1"/>
</dbReference>
<dbReference type="Proteomes" id="UP001165074">
    <property type="component" value="Unassembled WGS sequence"/>
</dbReference>
<evidence type="ECO:0000313" key="5">
    <source>
        <dbReference type="EMBL" id="GLY90770.1"/>
    </source>
</evidence>
<evidence type="ECO:0000259" key="3">
    <source>
        <dbReference type="Pfam" id="PF01575"/>
    </source>
</evidence>
<evidence type="ECO:0000259" key="4">
    <source>
        <dbReference type="Pfam" id="PF13452"/>
    </source>
</evidence>